<organism evidence="2 3">
    <name type="scientific">Microbacterium oxydans</name>
    <dbReference type="NCBI Taxonomy" id="82380"/>
    <lineage>
        <taxon>Bacteria</taxon>
        <taxon>Bacillati</taxon>
        <taxon>Actinomycetota</taxon>
        <taxon>Actinomycetes</taxon>
        <taxon>Micrococcales</taxon>
        <taxon>Microbacteriaceae</taxon>
        <taxon>Microbacterium</taxon>
    </lineage>
</organism>
<dbReference type="EMBL" id="JYIV01000027">
    <property type="protein sequence ID" value="KJL21341.1"/>
    <property type="molecule type" value="Genomic_DNA"/>
</dbReference>
<comment type="caution">
    <text evidence="2">The sequence shown here is derived from an EMBL/GenBank/DDBJ whole genome shotgun (WGS) entry which is preliminary data.</text>
</comment>
<dbReference type="Proteomes" id="UP000033725">
    <property type="component" value="Unassembled WGS sequence"/>
</dbReference>
<proteinExistence type="predicted"/>
<evidence type="ECO:0000256" key="1">
    <source>
        <dbReference type="SAM" id="MobiDB-lite"/>
    </source>
</evidence>
<dbReference type="AlphaFoldDB" id="A0A0F0KQ25"/>
<sequence>MSDVCGMLIPTILADTGLHRYRYAQGEEVPVGRTADAIAEGVAIATAAARLAVKNHILIGTIAEDGVFDMDKYIDDAREALRAMAEESEQAAATVTALRKRARGRHSDPVGTHDYRDRDVRNLRRRAKQSTGVAVRLREIMQDREQLAAIVEEARSAAWADVRHNLDRRLRVEGMRPDQDPDYNRMREARMQALRLVDLQALSSEQRAKAKRRKKQQKAASADS</sequence>
<evidence type="ECO:0000313" key="2">
    <source>
        <dbReference type="EMBL" id="KJL21341.1"/>
    </source>
</evidence>
<gene>
    <name evidence="2" type="ORF">RN51_02357</name>
</gene>
<evidence type="ECO:0000313" key="3">
    <source>
        <dbReference type="Proteomes" id="UP000033725"/>
    </source>
</evidence>
<name>A0A0F0KQ25_9MICO</name>
<protein>
    <recommendedName>
        <fullName evidence="4">Asparagine synthase</fullName>
    </recommendedName>
</protein>
<accession>A0A0F0KQ25</accession>
<dbReference type="PATRIC" id="fig|82380.10.peg.2370"/>
<reference evidence="2 3" key="1">
    <citation type="submission" date="2015-02" db="EMBL/GenBank/DDBJ databases">
        <title>Draft genome sequences of ten Microbacterium spp. with emphasis on heavy metal contaminated environments.</title>
        <authorList>
            <person name="Corretto E."/>
        </authorList>
    </citation>
    <scope>NUCLEOTIDE SEQUENCE [LARGE SCALE GENOMIC DNA]</scope>
    <source>
        <strain evidence="2 3">BEL163</strain>
    </source>
</reference>
<feature type="region of interest" description="Disordered" evidence="1">
    <location>
        <begin position="204"/>
        <end position="224"/>
    </location>
</feature>
<evidence type="ECO:0008006" key="4">
    <source>
        <dbReference type="Google" id="ProtNLM"/>
    </source>
</evidence>